<proteinExistence type="predicted"/>
<evidence type="ECO:0000313" key="2">
    <source>
        <dbReference type="Proteomes" id="UP001152622"/>
    </source>
</evidence>
<accession>A0A9Q1FHI8</accession>
<name>A0A9Q1FHI8_SYNKA</name>
<gene>
    <name evidence="1" type="ORF">SKAU_G00154880</name>
</gene>
<keyword evidence="2" id="KW-1185">Reference proteome</keyword>
<evidence type="ECO:0000313" key="1">
    <source>
        <dbReference type="EMBL" id="KAJ8358963.1"/>
    </source>
</evidence>
<dbReference type="EMBL" id="JAINUF010000005">
    <property type="protein sequence ID" value="KAJ8358963.1"/>
    <property type="molecule type" value="Genomic_DNA"/>
</dbReference>
<protein>
    <submittedName>
        <fullName evidence="1">Uncharacterized protein</fullName>
    </submittedName>
</protein>
<sequence length="85" mass="9803">MLEFGHWWLLCERADGVCAPGPCRRSRRGVKLRKSRAIGETLVWDDSALIHRLMELLKYGERKRVWNNVTAWDLTILIAPSSPLS</sequence>
<dbReference type="Proteomes" id="UP001152622">
    <property type="component" value="Chromosome 5"/>
</dbReference>
<organism evidence="1 2">
    <name type="scientific">Synaphobranchus kaupii</name>
    <name type="common">Kaup's arrowtooth eel</name>
    <dbReference type="NCBI Taxonomy" id="118154"/>
    <lineage>
        <taxon>Eukaryota</taxon>
        <taxon>Metazoa</taxon>
        <taxon>Chordata</taxon>
        <taxon>Craniata</taxon>
        <taxon>Vertebrata</taxon>
        <taxon>Euteleostomi</taxon>
        <taxon>Actinopterygii</taxon>
        <taxon>Neopterygii</taxon>
        <taxon>Teleostei</taxon>
        <taxon>Anguilliformes</taxon>
        <taxon>Synaphobranchidae</taxon>
        <taxon>Synaphobranchus</taxon>
    </lineage>
</organism>
<dbReference type="AlphaFoldDB" id="A0A9Q1FHI8"/>
<reference evidence="1" key="1">
    <citation type="journal article" date="2023" name="Science">
        <title>Genome structures resolve the early diversification of teleost fishes.</title>
        <authorList>
            <person name="Parey E."/>
            <person name="Louis A."/>
            <person name="Montfort J."/>
            <person name="Bouchez O."/>
            <person name="Roques C."/>
            <person name="Iampietro C."/>
            <person name="Lluch J."/>
            <person name="Castinel A."/>
            <person name="Donnadieu C."/>
            <person name="Desvignes T."/>
            <person name="Floi Bucao C."/>
            <person name="Jouanno E."/>
            <person name="Wen M."/>
            <person name="Mejri S."/>
            <person name="Dirks R."/>
            <person name="Jansen H."/>
            <person name="Henkel C."/>
            <person name="Chen W.J."/>
            <person name="Zahm M."/>
            <person name="Cabau C."/>
            <person name="Klopp C."/>
            <person name="Thompson A.W."/>
            <person name="Robinson-Rechavi M."/>
            <person name="Braasch I."/>
            <person name="Lecointre G."/>
            <person name="Bobe J."/>
            <person name="Postlethwait J.H."/>
            <person name="Berthelot C."/>
            <person name="Roest Crollius H."/>
            <person name="Guiguen Y."/>
        </authorList>
    </citation>
    <scope>NUCLEOTIDE SEQUENCE</scope>
    <source>
        <strain evidence="1">WJC10195</strain>
    </source>
</reference>
<comment type="caution">
    <text evidence="1">The sequence shown here is derived from an EMBL/GenBank/DDBJ whole genome shotgun (WGS) entry which is preliminary data.</text>
</comment>